<proteinExistence type="inferred from homology"/>
<keyword evidence="7" id="KW-0406">Ion transport</keyword>
<evidence type="ECO:0000256" key="9">
    <source>
        <dbReference type="ARBA" id="ARBA00023128"/>
    </source>
</evidence>
<keyword evidence="9" id="KW-0496">Mitochondrion</keyword>
<organism evidence="11 12">
    <name type="scientific">Lutzomyia longipalpis</name>
    <name type="common">Sand fly</name>
    <dbReference type="NCBI Taxonomy" id="7200"/>
    <lineage>
        <taxon>Eukaryota</taxon>
        <taxon>Metazoa</taxon>
        <taxon>Ecdysozoa</taxon>
        <taxon>Arthropoda</taxon>
        <taxon>Hexapoda</taxon>
        <taxon>Insecta</taxon>
        <taxon>Pterygota</taxon>
        <taxon>Neoptera</taxon>
        <taxon>Endopterygota</taxon>
        <taxon>Diptera</taxon>
        <taxon>Nematocera</taxon>
        <taxon>Psychodoidea</taxon>
        <taxon>Psychodidae</taxon>
        <taxon>Lutzomyia</taxon>
        <taxon>Lutzomyia</taxon>
    </lineage>
</organism>
<keyword evidence="3" id="KW-0813">Transport</keyword>
<keyword evidence="8" id="KW-0626">Porin</keyword>
<evidence type="ECO:0000256" key="10">
    <source>
        <dbReference type="ARBA" id="ARBA00023136"/>
    </source>
</evidence>
<dbReference type="PANTHER" id="PTHR11743">
    <property type="entry name" value="VOLTAGE-DEPENDENT ANION-SELECTIVE CHANNEL"/>
    <property type="match status" value="1"/>
</dbReference>
<dbReference type="Gene3D" id="2.40.160.10">
    <property type="entry name" value="Porin"/>
    <property type="match status" value="1"/>
</dbReference>
<sequence length="310" mass="33976">MQMAPPQYSDLGKQARDIFNKGYHFGLWKLDVKTKTNSGVEFSTSGNSNQDSGKVFASLETKYKLKEYGLTFTENWNTDNTLLTEVTLQDKLLEGLKLTLDCSFAPQSGYYRFKRATTGATLRRGGTKIAFLFRSNKTARVKAAYCHDYVHLNSDVNVDLAGPLVNAALVFGYQGWLAGYQSSFDTQKSRLTANNFALAYSTGDFVLHTNVNDGQEFGGSVYQKVNDKLDAAVQLSWSSGSNATKFGIGAKYNLDKDAAVRAKVNNSSQIGLGYQQKLRDGITLTLSTLIDGKNFNAGGHKVGLALELEA</sequence>
<dbReference type="InterPro" id="IPR027246">
    <property type="entry name" value="Porin_Euk/Tom40"/>
</dbReference>
<dbReference type="CDD" id="cd07306">
    <property type="entry name" value="Porin3_VDAC"/>
    <property type="match status" value="1"/>
</dbReference>
<dbReference type="EMBL" id="AJWK01020626">
    <property type="status" value="NOT_ANNOTATED_CDS"/>
    <property type="molecule type" value="Genomic_DNA"/>
</dbReference>
<keyword evidence="6" id="KW-1000">Mitochondrion outer membrane</keyword>
<keyword evidence="12" id="KW-1185">Reference proteome</keyword>
<comment type="similarity">
    <text evidence="2">Belongs to the eukaryotic mitochondrial porin family.</text>
</comment>
<evidence type="ECO:0000256" key="4">
    <source>
        <dbReference type="ARBA" id="ARBA00022452"/>
    </source>
</evidence>
<keyword evidence="5" id="KW-0812">Transmembrane</keyword>
<dbReference type="InterPro" id="IPR023614">
    <property type="entry name" value="Porin_dom_sf"/>
</dbReference>
<evidence type="ECO:0000256" key="6">
    <source>
        <dbReference type="ARBA" id="ARBA00022787"/>
    </source>
</evidence>
<evidence type="ECO:0000256" key="1">
    <source>
        <dbReference type="ARBA" id="ARBA00004294"/>
    </source>
</evidence>
<comment type="subcellular location">
    <subcellularLocation>
        <location evidence="1">Mitochondrion outer membrane</location>
    </subcellularLocation>
</comment>
<dbReference type="Proteomes" id="UP000092461">
    <property type="component" value="Unassembled WGS sequence"/>
</dbReference>
<name>A0A1B0CNQ2_LUTLO</name>
<dbReference type="EMBL" id="AJWK01020625">
    <property type="status" value="NOT_ANNOTATED_CDS"/>
    <property type="molecule type" value="Genomic_DNA"/>
</dbReference>
<evidence type="ECO:0000313" key="12">
    <source>
        <dbReference type="Proteomes" id="UP000092461"/>
    </source>
</evidence>
<dbReference type="PRINTS" id="PR00185">
    <property type="entry name" value="EUKARYTPORIN"/>
</dbReference>
<dbReference type="GO" id="GO:0008308">
    <property type="term" value="F:voltage-gated monoatomic anion channel activity"/>
    <property type="evidence" value="ECO:0007669"/>
    <property type="project" value="InterPro"/>
</dbReference>
<protein>
    <recommendedName>
        <fullName evidence="13">Voltage-dependent anion-selective channel</fullName>
    </recommendedName>
</protein>
<dbReference type="GO" id="GO:0046930">
    <property type="term" value="C:pore complex"/>
    <property type="evidence" value="ECO:0007669"/>
    <property type="project" value="UniProtKB-KW"/>
</dbReference>
<dbReference type="GO" id="GO:0015288">
    <property type="term" value="F:porin activity"/>
    <property type="evidence" value="ECO:0007669"/>
    <property type="project" value="UniProtKB-KW"/>
</dbReference>
<evidence type="ECO:0008006" key="13">
    <source>
        <dbReference type="Google" id="ProtNLM"/>
    </source>
</evidence>
<evidence type="ECO:0000256" key="8">
    <source>
        <dbReference type="ARBA" id="ARBA00023114"/>
    </source>
</evidence>
<keyword evidence="4" id="KW-1134">Transmembrane beta strand</keyword>
<dbReference type="VEuPathDB" id="VectorBase:LLOJ006374"/>
<reference evidence="11" key="1">
    <citation type="submission" date="2020-05" db="UniProtKB">
        <authorList>
            <consortium name="EnsemblMetazoa"/>
        </authorList>
    </citation>
    <scope>IDENTIFICATION</scope>
    <source>
        <strain evidence="11">Jacobina</strain>
    </source>
</reference>
<dbReference type="EMBL" id="AJWK01020627">
    <property type="status" value="NOT_ANNOTATED_CDS"/>
    <property type="molecule type" value="Genomic_DNA"/>
</dbReference>
<dbReference type="Pfam" id="PF01459">
    <property type="entry name" value="Porin_3"/>
    <property type="match status" value="2"/>
</dbReference>
<dbReference type="AlphaFoldDB" id="A0A1B0CNQ2"/>
<dbReference type="PANTHER" id="PTHR11743:SF70">
    <property type="entry name" value="GH26960P-RELATED"/>
    <property type="match status" value="1"/>
</dbReference>
<dbReference type="EnsemblMetazoa" id="LLOJ006374-RA">
    <property type="protein sequence ID" value="LLOJ006374-PA"/>
    <property type="gene ID" value="LLOJ006374"/>
</dbReference>
<evidence type="ECO:0000256" key="7">
    <source>
        <dbReference type="ARBA" id="ARBA00023065"/>
    </source>
</evidence>
<evidence type="ECO:0000256" key="2">
    <source>
        <dbReference type="ARBA" id="ARBA00007780"/>
    </source>
</evidence>
<accession>A0A1B0CNQ2</accession>
<dbReference type="InterPro" id="IPR001925">
    <property type="entry name" value="Porin_Euk"/>
</dbReference>
<evidence type="ECO:0000313" key="11">
    <source>
        <dbReference type="EnsemblMetazoa" id="LLOJ006374-PA"/>
    </source>
</evidence>
<keyword evidence="10" id="KW-0472">Membrane</keyword>
<evidence type="ECO:0000256" key="3">
    <source>
        <dbReference type="ARBA" id="ARBA00022448"/>
    </source>
</evidence>
<dbReference type="VEuPathDB" id="VectorBase:LLONM1_007570"/>
<dbReference type="GO" id="GO:0005741">
    <property type="term" value="C:mitochondrial outer membrane"/>
    <property type="evidence" value="ECO:0007669"/>
    <property type="project" value="UniProtKB-SubCell"/>
</dbReference>
<evidence type="ECO:0000256" key="5">
    <source>
        <dbReference type="ARBA" id="ARBA00022692"/>
    </source>
</evidence>
<dbReference type="FunFam" id="2.40.160.10:FF:000001">
    <property type="entry name" value="Voltage-dependent anion-selective channel protein 2"/>
    <property type="match status" value="1"/>
</dbReference>